<evidence type="ECO:0000256" key="2">
    <source>
        <dbReference type="ARBA" id="ARBA00007171"/>
    </source>
</evidence>
<dbReference type="Pfam" id="PF03793">
    <property type="entry name" value="PASTA"/>
    <property type="match status" value="1"/>
</dbReference>
<dbReference type="GO" id="GO:0071555">
    <property type="term" value="P:cell wall organization"/>
    <property type="evidence" value="ECO:0007669"/>
    <property type="project" value="TreeGrafter"/>
</dbReference>
<dbReference type="Pfam" id="PF03717">
    <property type="entry name" value="PBP_dimer"/>
    <property type="match status" value="1"/>
</dbReference>
<dbReference type="OrthoDB" id="9804124at2"/>
<dbReference type="Gene3D" id="3.30.10.20">
    <property type="match status" value="1"/>
</dbReference>
<evidence type="ECO:0000256" key="4">
    <source>
        <dbReference type="SAM" id="Phobius"/>
    </source>
</evidence>
<dbReference type="InterPro" id="IPR005543">
    <property type="entry name" value="PASTA_dom"/>
</dbReference>
<sequence length="698" mass="75990">MTNRPTLVIKRRTFIVMVLVGLYDFVLLGRLGDIQGVESAHLKALADGIHFRGVPLAPFRGNIVDRHGRLLAGSHHAYSVYAIPIQTRKHRTEEVILLSTLLAIPEKTVQKRLSRRQGFVWIKRRLSPGELATLRSQLSALPGIYLLTETARYYPQGALAGPVLGFTGIDNQGLSGIELTYDKYLTGKPGSLQEEFDVTGQTVKFAQTRVIPSVQGDTVELSLDENIQWMAERACEQAMIHTQGKSVSIVVMHPRTGGILAIAQRPSIDPNHFRDYNPKQYRVLSVSDAIPPGSIFKPVTLAAALQEGTATVNSHYFCPGFKNVLGRRVNCWRPQGHGGETLADVVKNSCNVGFMDLGLGLGVQKFYEYLDRFGLRSRTHIDLPGEALGIFPAMKRVTALDLAIMAFGQTLTVTPIGLLTAIAALANDGVLLTPHVAKRIINQRGDIVKSFDEEVVRRVVSVDVARTVQQMMVGVVSEGTGKLAQVPGYRIAGKTGTAQKVVNGRTEKGIYIASFIGFGPVPHPEVAVIVNVDEPVGAFYGGQVAAPIFGHLVRNIFRYLKIPATEPIKPPKPGEPAMVPSLVNLDPETAQQDAAAFGFPVQFVGQGDVVVDQSIEYGGYRPAGTVLQLKLGRSPRIYLEWVTVPRFTGLTISQATQLAWELGVNVSHQGKGQGHVHRQSIKPGTQVRAGTTIQVWTG</sequence>
<dbReference type="EMBL" id="FWWY01000001">
    <property type="protein sequence ID" value="SMC01579.1"/>
    <property type="molecule type" value="Genomic_DNA"/>
</dbReference>
<keyword evidence="4" id="KW-0812">Transmembrane</keyword>
<evidence type="ECO:0000256" key="3">
    <source>
        <dbReference type="ARBA" id="ARBA00023136"/>
    </source>
</evidence>
<dbReference type="InterPro" id="IPR005311">
    <property type="entry name" value="PBP_dimer"/>
</dbReference>
<comment type="similarity">
    <text evidence="2">Belongs to the transpeptidase family.</text>
</comment>
<evidence type="ECO:0000259" key="5">
    <source>
        <dbReference type="PROSITE" id="PS51178"/>
    </source>
</evidence>
<evidence type="ECO:0000313" key="6">
    <source>
        <dbReference type="EMBL" id="SMC01579.1"/>
    </source>
</evidence>
<dbReference type="InterPro" id="IPR036138">
    <property type="entry name" value="PBP_dimer_sf"/>
</dbReference>
<feature type="transmembrane region" description="Helical" evidence="4">
    <location>
        <begin position="12"/>
        <end position="32"/>
    </location>
</feature>
<dbReference type="PANTHER" id="PTHR30627">
    <property type="entry name" value="PEPTIDOGLYCAN D,D-TRANSPEPTIDASE"/>
    <property type="match status" value="1"/>
</dbReference>
<dbReference type="Pfam" id="PF00905">
    <property type="entry name" value="Transpeptidase"/>
    <property type="match status" value="1"/>
</dbReference>
<dbReference type="SUPFAM" id="SSF56519">
    <property type="entry name" value="Penicillin binding protein dimerisation domain"/>
    <property type="match status" value="1"/>
</dbReference>
<dbReference type="Gene3D" id="3.90.1310.10">
    <property type="entry name" value="Penicillin-binding protein 2a (Domain 2)"/>
    <property type="match status" value="1"/>
</dbReference>
<feature type="domain" description="PASTA" evidence="5">
    <location>
        <begin position="633"/>
        <end position="698"/>
    </location>
</feature>
<organism evidence="6 7">
    <name type="scientific">Sulfobacillus thermosulfidooxidans (strain DSM 9293 / VKM B-1269 / AT-1)</name>
    <dbReference type="NCBI Taxonomy" id="929705"/>
    <lineage>
        <taxon>Bacteria</taxon>
        <taxon>Bacillati</taxon>
        <taxon>Bacillota</taxon>
        <taxon>Clostridia</taxon>
        <taxon>Eubacteriales</taxon>
        <taxon>Clostridiales Family XVII. Incertae Sedis</taxon>
        <taxon>Sulfobacillus</taxon>
    </lineage>
</organism>
<dbReference type="AlphaFoldDB" id="A0A1W1W630"/>
<keyword evidence="4" id="KW-1133">Transmembrane helix</keyword>
<dbReference type="PROSITE" id="PS51178">
    <property type="entry name" value="PASTA"/>
    <property type="match status" value="1"/>
</dbReference>
<evidence type="ECO:0000313" key="7">
    <source>
        <dbReference type="Proteomes" id="UP000192660"/>
    </source>
</evidence>
<dbReference type="Proteomes" id="UP000192660">
    <property type="component" value="Unassembled WGS sequence"/>
</dbReference>
<dbReference type="GO" id="GO:0005886">
    <property type="term" value="C:plasma membrane"/>
    <property type="evidence" value="ECO:0007669"/>
    <property type="project" value="TreeGrafter"/>
</dbReference>
<dbReference type="SUPFAM" id="SSF56601">
    <property type="entry name" value="beta-lactamase/transpeptidase-like"/>
    <property type="match status" value="1"/>
</dbReference>
<dbReference type="CDD" id="cd06575">
    <property type="entry name" value="PASTA_Pbp2x-like_2"/>
    <property type="match status" value="1"/>
</dbReference>
<keyword evidence="7" id="KW-1185">Reference proteome</keyword>
<dbReference type="STRING" id="28034.BFX07_07810"/>
<accession>A0A1W1W630</accession>
<dbReference type="InterPro" id="IPR012338">
    <property type="entry name" value="Beta-lactam/transpept-like"/>
</dbReference>
<comment type="subcellular location">
    <subcellularLocation>
        <location evidence="1">Membrane</location>
    </subcellularLocation>
</comment>
<dbReference type="Gene3D" id="3.40.710.10">
    <property type="entry name" value="DD-peptidase/beta-lactamase superfamily"/>
    <property type="match status" value="1"/>
</dbReference>
<dbReference type="SMART" id="SM00740">
    <property type="entry name" value="PASTA"/>
    <property type="match status" value="2"/>
</dbReference>
<reference evidence="7" key="1">
    <citation type="submission" date="2017-04" db="EMBL/GenBank/DDBJ databases">
        <authorList>
            <person name="Varghese N."/>
            <person name="Submissions S."/>
        </authorList>
    </citation>
    <scope>NUCLEOTIDE SEQUENCE [LARGE SCALE GENOMIC DNA]</scope>
    <source>
        <strain evidence="7">DSM 9293</strain>
    </source>
</reference>
<proteinExistence type="inferred from homology"/>
<protein>
    <submittedName>
        <fullName evidence="6">Stage V sporulation protein D (Sporulation-specific penicillin-binding protein)</fullName>
    </submittedName>
</protein>
<dbReference type="PANTHER" id="PTHR30627:SF1">
    <property type="entry name" value="PEPTIDOGLYCAN D,D-TRANSPEPTIDASE FTSI"/>
    <property type="match status" value="1"/>
</dbReference>
<keyword evidence="3 4" id="KW-0472">Membrane</keyword>
<dbReference type="InterPro" id="IPR050515">
    <property type="entry name" value="Beta-lactam/transpept"/>
</dbReference>
<dbReference type="GO" id="GO:0008658">
    <property type="term" value="F:penicillin binding"/>
    <property type="evidence" value="ECO:0007669"/>
    <property type="project" value="InterPro"/>
</dbReference>
<gene>
    <name evidence="6" type="ORF">SAMN00768000_0006</name>
</gene>
<evidence type="ECO:0000256" key="1">
    <source>
        <dbReference type="ARBA" id="ARBA00004370"/>
    </source>
</evidence>
<dbReference type="SUPFAM" id="SSF54184">
    <property type="entry name" value="Penicillin-binding protein 2x (pbp-2x), c-terminal domain"/>
    <property type="match status" value="2"/>
</dbReference>
<dbReference type="InterPro" id="IPR001460">
    <property type="entry name" value="PCN-bd_Tpept"/>
</dbReference>
<name>A0A1W1W630_SULTA</name>
<dbReference type="RefSeq" id="WP_028962357.1">
    <property type="nucleotide sequence ID" value="NZ_FWWY01000001.1"/>
</dbReference>